<name>A0A0M9W9T2_9EURO</name>
<dbReference type="Proteomes" id="UP000037696">
    <property type="component" value="Unassembled WGS sequence"/>
</dbReference>
<protein>
    <submittedName>
        <fullName evidence="1">Uncharacterized protein</fullName>
    </submittedName>
</protein>
<comment type="caution">
    <text evidence="1">The sequence shown here is derived from an EMBL/GenBank/DDBJ whole genome shotgun (WGS) entry which is preliminary data.</text>
</comment>
<keyword evidence="2" id="KW-1185">Reference proteome</keyword>
<organism evidence="1 2">
    <name type="scientific">Penicillium nordicum</name>
    <dbReference type="NCBI Taxonomy" id="229535"/>
    <lineage>
        <taxon>Eukaryota</taxon>
        <taxon>Fungi</taxon>
        <taxon>Dikarya</taxon>
        <taxon>Ascomycota</taxon>
        <taxon>Pezizomycotina</taxon>
        <taxon>Eurotiomycetes</taxon>
        <taxon>Eurotiomycetidae</taxon>
        <taxon>Eurotiales</taxon>
        <taxon>Aspergillaceae</taxon>
        <taxon>Penicillium</taxon>
    </lineage>
</organism>
<sequence>MSKIWCMANVRLYRYYLMISIFSGLPHRSSNWIQREYLRALSKNFVKNPIRAIAQWLRRHPRVLRIAKPQTQQVTALDVFS</sequence>
<reference evidence="1 2" key="1">
    <citation type="submission" date="2015-08" db="EMBL/GenBank/DDBJ databases">
        <title>Genome sequencing of Penicillium nordicum.</title>
        <authorList>
            <person name="Nguyen H.D."/>
            <person name="Seifert K.A."/>
        </authorList>
    </citation>
    <scope>NUCLEOTIDE SEQUENCE [LARGE SCALE GENOMIC DNA]</scope>
    <source>
        <strain evidence="1 2">DAOMC 185683</strain>
    </source>
</reference>
<gene>
    <name evidence="1" type="ORF">ACN38_g12950</name>
</gene>
<accession>A0A0M9W9T2</accession>
<dbReference type="EMBL" id="LHQQ01000504">
    <property type="protein sequence ID" value="KOS36319.1"/>
    <property type="molecule type" value="Genomic_DNA"/>
</dbReference>
<proteinExistence type="predicted"/>
<dbReference type="AlphaFoldDB" id="A0A0M9W9T2"/>
<evidence type="ECO:0000313" key="1">
    <source>
        <dbReference type="EMBL" id="KOS36319.1"/>
    </source>
</evidence>
<evidence type="ECO:0000313" key="2">
    <source>
        <dbReference type="Proteomes" id="UP000037696"/>
    </source>
</evidence>